<feature type="compositionally biased region" description="Polar residues" evidence="1">
    <location>
        <begin position="104"/>
        <end position="128"/>
    </location>
</feature>
<feature type="compositionally biased region" description="Polar residues" evidence="1">
    <location>
        <begin position="86"/>
        <end position="95"/>
    </location>
</feature>
<protein>
    <submittedName>
        <fullName evidence="2">Uncharacterized protein</fullName>
    </submittedName>
</protein>
<comment type="caution">
    <text evidence="2">The sequence shown here is derived from an EMBL/GenBank/DDBJ whole genome shotgun (WGS) entry which is preliminary data.</text>
</comment>
<feature type="region of interest" description="Disordered" evidence="1">
    <location>
        <begin position="82"/>
        <end position="148"/>
    </location>
</feature>
<reference evidence="2 3" key="1">
    <citation type="submission" date="2016-07" db="EMBL/GenBank/DDBJ databases">
        <title>Pervasive Adenine N6-methylation of Active Genes in Fungi.</title>
        <authorList>
            <consortium name="DOE Joint Genome Institute"/>
            <person name="Mondo S.J."/>
            <person name="Dannebaum R.O."/>
            <person name="Kuo R.C."/>
            <person name="Labutti K."/>
            <person name="Haridas S."/>
            <person name="Kuo A."/>
            <person name="Salamov A."/>
            <person name="Ahrendt S.R."/>
            <person name="Lipzen A."/>
            <person name="Sullivan W."/>
            <person name="Andreopoulos W.B."/>
            <person name="Clum A."/>
            <person name="Lindquist E."/>
            <person name="Daum C."/>
            <person name="Ramamoorthy G.K."/>
            <person name="Gryganskyi A."/>
            <person name="Culley D."/>
            <person name="Magnuson J.K."/>
            <person name="James T.Y."/>
            <person name="O'Malley M.A."/>
            <person name="Stajich J.E."/>
            <person name="Spatafora J.W."/>
            <person name="Visel A."/>
            <person name="Grigoriev I.V."/>
        </authorList>
    </citation>
    <scope>NUCLEOTIDE SEQUENCE [LARGE SCALE GENOMIC DNA]</scope>
    <source>
        <strain evidence="2 3">CBS 931.73</strain>
    </source>
</reference>
<dbReference type="EMBL" id="MCFE01000306">
    <property type="protein sequence ID" value="ORX91793.1"/>
    <property type="molecule type" value="Genomic_DNA"/>
</dbReference>
<dbReference type="InParanoid" id="A0A1Y1Y1B1"/>
<name>A0A1Y1Y1B1_9FUNG</name>
<dbReference type="AlphaFoldDB" id="A0A1Y1Y1B1"/>
<evidence type="ECO:0000313" key="3">
    <source>
        <dbReference type="Proteomes" id="UP000193498"/>
    </source>
</evidence>
<accession>A0A1Y1Y1B1</accession>
<evidence type="ECO:0000256" key="1">
    <source>
        <dbReference type="SAM" id="MobiDB-lite"/>
    </source>
</evidence>
<evidence type="ECO:0000313" key="2">
    <source>
        <dbReference type="EMBL" id="ORX91793.1"/>
    </source>
</evidence>
<proteinExistence type="predicted"/>
<sequence length="154" mass="18009">MNQLFDFMFMENVLGSCNRKLRKYNRSKKREQNLRTRLLLINFRKATKRELASLSQEEDEEFVEVPVPVKHSSDLIMTETDRHNESIPQEETSSALDHEAPHHQSPTSCDNLTSYLVSENDEQSQQSEMGKRCRENMWSEGESIPSGKRVRLCF</sequence>
<organism evidence="2 3">
    <name type="scientific">Basidiobolus meristosporus CBS 931.73</name>
    <dbReference type="NCBI Taxonomy" id="1314790"/>
    <lineage>
        <taxon>Eukaryota</taxon>
        <taxon>Fungi</taxon>
        <taxon>Fungi incertae sedis</taxon>
        <taxon>Zoopagomycota</taxon>
        <taxon>Entomophthoromycotina</taxon>
        <taxon>Basidiobolomycetes</taxon>
        <taxon>Basidiobolales</taxon>
        <taxon>Basidiobolaceae</taxon>
        <taxon>Basidiobolus</taxon>
    </lineage>
</organism>
<keyword evidence="3" id="KW-1185">Reference proteome</keyword>
<dbReference type="Proteomes" id="UP000193498">
    <property type="component" value="Unassembled WGS sequence"/>
</dbReference>
<gene>
    <name evidence="2" type="ORF">K493DRAFT_317031</name>
</gene>